<feature type="transmembrane region" description="Helical" evidence="7">
    <location>
        <begin position="126"/>
        <end position="149"/>
    </location>
</feature>
<reference evidence="9" key="1">
    <citation type="submission" date="2020-11" db="EMBL/GenBank/DDBJ databases">
        <title>Isolation and identification of active actinomycetes.</title>
        <authorList>
            <person name="Yu B."/>
        </authorList>
    </citation>
    <scope>NUCLEOTIDE SEQUENCE</scope>
    <source>
        <strain evidence="9">NEAU-YB345</strain>
    </source>
</reference>
<feature type="domain" description="MASE1" evidence="8">
    <location>
        <begin position="24"/>
        <end position="296"/>
    </location>
</feature>
<dbReference type="Proteomes" id="UP000657385">
    <property type="component" value="Unassembled WGS sequence"/>
</dbReference>
<keyword evidence="4 7" id="KW-1133">Transmembrane helix</keyword>
<dbReference type="EMBL" id="JADPRT010000014">
    <property type="protein sequence ID" value="MBF9072075.1"/>
    <property type="molecule type" value="Genomic_DNA"/>
</dbReference>
<feature type="transmembrane region" description="Helical" evidence="7">
    <location>
        <begin position="161"/>
        <end position="182"/>
    </location>
</feature>
<proteinExistence type="predicted"/>
<comment type="subcellular location">
    <subcellularLocation>
        <location evidence="1">Cell membrane</location>
        <topology evidence="1">Multi-pass membrane protein</topology>
    </subcellularLocation>
</comment>
<feature type="transmembrane region" description="Helical" evidence="7">
    <location>
        <begin position="194"/>
        <end position="214"/>
    </location>
</feature>
<keyword evidence="2" id="KW-1003">Cell membrane</keyword>
<keyword evidence="10" id="KW-1185">Reference proteome</keyword>
<evidence type="ECO:0000256" key="5">
    <source>
        <dbReference type="ARBA" id="ARBA00023136"/>
    </source>
</evidence>
<sequence length="344" mass="36783">MPALERVREIREPRTVATTVLWILALSGVYYASGRLGLLAQVVVGGVRVTPLWPPTGVALASLLLLGLRIWPAIALGEFFVVASIGGVSWGTLGIVTGNTVAPVVAYLLLRRFGFRPQLDRLRDGVLLVFVGGASMLISATTATLVLYGEGALPWPDYVQAWSAWWTGDAMGVLVVAPLLLAIRSPELPGETSVWRWTEMVLLLGGTAVVTLAVTSSRLSLLFLVFPLVIWAAIRFQLPGAAPCVLLISVLAVPAAVAHTGPFHAHTIASTMLILQLLNGSAALTALLLSAVITERNVTHRMIEEACIGLAEVVARLAPDEVADRWPGARDEDEGEEYERGEGY</sequence>
<feature type="transmembrane region" description="Helical" evidence="7">
    <location>
        <begin position="52"/>
        <end position="74"/>
    </location>
</feature>
<organism evidence="9 10">
    <name type="scientific">Streptacidiphilus fuscans</name>
    <dbReference type="NCBI Taxonomy" id="2789292"/>
    <lineage>
        <taxon>Bacteria</taxon>
        <taxon>Bacillati</taxon>
        <taxon>Actinomycetota</taxon>
        <taxon>Actinomycetes</taxon>
        <taxon>Kitasatosporales</taxon>
        <taxon>Streptomycetaceae</taxon>
        <taxon>Streptacidiphilus</taxon>
    </lineage>
</organism>
<feature type="transmembrane region" description="Helical" evidence="7">
    <location>
        <begin position="80"/>
        <end position="110"/>
    </location>
</feature>
<comment type="caution">
    <text evidence="9">The sequence shown here is derived from an EMBL/GenBank/DDBJ whole genome shotgun (WGS) entry which is preliminary data.</text>
</comment>
<accession>A0A931BEP6</accession>
<feature type="transmembrane region" description="Helical" evidence="7">
    <location>
        <begin position="271"/>
        <end position="293"/>
    </location>
</feature>
<dbReference type="Pfam" id="PF05231">
    <property type="entry name" value="MASE1"/>
    <property type="match status" value="1"/>
</dbReference>
<gene>
    <name evidence="9" type="ORF">I2501_29025</name>
</gene>
<evidence type="ECO:0000256" key="3">
    <source>
        <dbReference type="ARBA" id="ARBA00022692"/>
    </source>
</evidence>
<feature type="region of interest" description="Disordered" evidence="6">
    <location>
        <begin position="325"/>
        <end position="344"/>
    </location>
</feature>
<feature type="transmembrane region" description="Helical" evidence="7">
    <location>
        <begin position="245"/>
        <end position="265"/>
    </location>
</feature>
<name>A0A931BEP6_9ACTN</name>
<evidence type="ECO:0000256" key="4">
    <source>
        <dbReference type="ARBA" id="ARBA00022989"/>
    </source>
</evidence>
<evidence type="ECO:0000313" key="10">
    <source>
        <dbReference type="Proteomes" id="UP000657385"/>
    </source>
</evidence>
<protein>
    <submittedName>
        <fullName evidence="9">MASE1 domain-containing protein</fullName>
    </submittedName>
</protein>
<dbReference type="AlphaFoldDB" id="A0A931BEP6"/>
<feature type="transmembrane region" description="Helical" evidence="7">
    <location>
        <begin position="20"/>
        <end position="40"/>
    </location>
</feature>
<evidence type="ECO:0000256" key="2">
    <source>
        <dbReference type="ARBA" id="ARBA00022475"/>
    </source>
</evidence>
<keyword evidence="5 7" id="KW-0472">Membrane</keyword>
<dbReference type="GO" id="GO:0005886">
    <property type="term" value="C:plasma membrane"/>
    <property type="evidence" value="ECO:0007669"/>
    <property type="project" value="UniProtKB-SubCell"/>
</dbReference>
<keyword evidence="3 7" id="KW-0812">Transmembrane</keyword>
<evidence type="ECO:0000256" key="1">
    <source>
        <dbReference type="ARBA" id="ARBA00004651"/>
    </source>
</evidence>
<evidence type="ECO:0000256" key="7">
    <source>
        <dbReference type="SAM" id="Phobius"/>
    </source>
</evidence>
<evidence type="ECO:0000259" key="8">
    <source>
        <dbReference type="Pfam" id="PF05231"/>
    </source>
</evidence>
<evidence type="ECO:0000313" key="9">
    <source>
        <dbReference type="EMBL" id="MBF9072075.1"/>
    </source>
</evidence>
<dbReference type="InterPro" id="IPR007895">
    <property type="entry name" value="MASE1"/>
</dbReference>
<evidence type="ECO:0000256" key="6">
    <source>
        <dbReference type="SAM" id="MobiDB-lite"/>
    </source>
</evidence>
<dbReference type="RefSeq" id="WP_196197235.1">
    <property type="nucleotide sequence ID" value="NZ_JADPRT010000014.1"/>
</dbReference>